<feature type="domain" description="DUF4236" evidence="2">
    <location>
        <begin position="3"/>
        <end position="56"/>
    </location>
</feature>
<keyword evidence="1" id="KW-1133">Transmembrane helix</keyword>
<evidence type="ECO:0000313" key="4">
    <source>
        <dbReference type="Proteomes" id="UP000074072"/>
    </source>
</evidence>
<dbReference type="PATRIC" id="fig|33051.4.peg.2867"/>
<dbReference type="OrthoDB" id="9806903at2"/>
<gene>
    <name evidence="3" type="ORF">SB4_10575</name>
</gene>
<keyword evidence="1" id="KW-0812">Transmembrane</keyword>
<sequence>MGFRFRKSIKIMPGVRVNVSKSGFSTSVGGRGATMNVSKRGVRTTVGIPGSGLSYSTLHGKPKPKPPKVNWPMVSVDRPQIEPSKSGIGIGKTMIIAFIIIVLAAALLS</sequence>
<evidence type="ECO:0000313" key="3">
    <source>
        <dbReference type="EMBL" id="KTT98687.1"/>
    </source>
</evidence>
<dbReference type="RefSeq" id="WP_058752527.1">
    <property type="nucleotide sequence ID" value="NZ_LDTE01000063.1"/>
</dbReference>
<evidence type="ECO:0000259" key="2">
    <source>
        <dbReference type="Pfam" id="PF14020"/>
    </source>
</evidence>
<proteinExistence type="predicted"/>
<feature type="transmembrane region" description="Helical" evidence="1">
    <location>
        <begin position="88"/>
        <end position="108"/>
    </location>
</feature>
<organism evidence="3 4">
    <name type="scientific">Sphingomonas sanguinis</name>
    <dbReference type="NCBI Taxonomy" id="33051"/>
    <lineage>
        <taxon>Bacteria</taxon>
        <taxon>Pseudomonadati</taxon>
        <taxon>Pseudomonadota</taxon>
        <taxon>Alphaproteobacteria</taxon>
        <taxon>Sphingomonadales</taxon>
        <taxon>Sphingomonadaceae</taxon>
        <taxon>Sphingomonas</taxon>
    </lineage>
</organism>
<dbReference type="InterPro" id="IPR025330">
    <property type="entry name" value="DUF4236"/>
</dbReference>
<dbReference type="Pfam" id="PF14020">
    <property type="entry name" value="DUF4236"/>
    <property type="match status" value="1"/>
</dbReference>
<comment type="caution">
    <text evidence="3">The sequence shown here is derived from an EMBL/GenBank/DDBJ whole genome shotgun (WGS) entry which is preliminary data.</text>
</comment>
<name>A0A147IT75_9SPHN</name>
<evidence type="ECO:0000256" key="1">
    <source>
        <dbReference type="SAM" id="Phobius"/>
    </source>
</evidence>
<dbReference type="Proteomes" id="UP000074072">
    <property type="component" value="Unassembled WGS sequence"/>
</dbReference>
<dbReference type="EMBL" id="LDTE01000063">
    <property type="protein sequence ID" value="KTT98687.1"/>
    <property type="molecule type" value="Genomic_DNA"/>
</dbReference>
<dbReference type="AlphaFoldDB" id="A0A147IT75"/>
<keyword evidence="1" id="KW-0472">Membrane</keyword>
<accession>A0A147IT75</accession>
<reference evidence="3 4" key="1">
    <citation type="journal article" date="2016" name="Front. Microbiol.">
        <title>Genomic Resource of Rice Seed Associated Bacteria.</title>
        <authorList>
            <person name="Midha S."/>
            <person name="Bansal K."/>
            <person name="Sharma S."/>
            <person name="Kumar N."/>
            <person name="Patil P.P."/>
            <person name="Chaudhry V."/>
            <person name="Patil P.B."/>
        </authorList>
    </citation>
    <scope>NUCLEOTIDE SEQUENCE [LARGE SCALE GENOMIC DNA]</scope>
    <source>
        <strain evidence="3 4">SB4</strain>
    </source>
</reference>
<protein>
    <recommendedName>
        <fullName evidence="2">DUF4236 domain-containing protein</fullName>
    </recommendedName>
</protein>